<keyword evidence="10 21" id="KW-0547">Nucleotide-binding</keyword>
<dbReference type="PIRSF" id="PIRSF039102">
    <property type="entry name" value="Ddl/VanB"/>
    <property type="match status" value="1"/>
</dbReference>
<dbReference type="InterPro" id="IPR005905">
    <property type="entry name" value="D_ala_D_ala"/>
</dbReference>
<feature type="binding site" evidence="20">
    <location>
        <position position="258"/>
    </location>
    <ligand>
        <name>Mg(2+)</name>
        <dbReference type="ChEBI" id="CHEBI:18420"/>
        <label>1</label>
    </ligand>
</feature>
<comment type="catalytic activity">
    <reaction evidence="17 18">
        <text>2 D-alanine + ATP = D-alanyl-D-alanine + ADP + phosphate + H(+)</text>
        <dbReference type="Rhea" id="RHEA:11224"/>
        <dbReference type="ChEBI" id="CHEBI:15378"/>
        <dbReference type="ChEBI" id="CHEBI:30616"/>
        <dbReference type="ChEBI" id="CHEBI:43474"/>
        <dbReference type="ChEBI" id="CHEBI:57416"/>
        <dbReference type="ChEBI" id="CHEBI:57822"/>
        <dbReference type="ChEBI" id="CHEBI:456216"/>
        <dbReference type="EC" id="6.3.2.4"/>
    </reaction>
</comment>
<evidence type="ECO:0000256" key="3">
    <source>
        <dbReference type="ARBA" id="ARBA00004496"/>
    </source>
</evidence>
<comment type="function">
    <text evidence="2 18">Cell wall formation.</text>
</comment>
<dbReference type="GO" id="GO:0005829">
    <property type="term" value="C:cytosol"/>
    <property type="evidence" value="ECO:0007669"/>
    <property type="project" value="TreeGrafter"/>
</dbReference>
<feature type="active site" evidence="19">
    <location>
        <position position="282"/>
    </location>
</feature>
<dbReference type="EMBL" id="PIQA01000003">
    <property type="protein sequence ID" value="RUO66866.1"/>
    <property type="molecule type" value="Genomic_DNA"/>
</dbReference>
<keyword evidence="7 18" id="KW-0963">Cytoplasm</keyword>
<keyword evidence="15 20" id="KW-0464">Manganese</keyword>
<dbReference type="InterPro" id="IPR011761">
    <property type="entry name" value="ATP-grasp"/>
</dbReference>
<dbReference type="InterPro" id="IPR016185">
    <property type="entry name" value="PreATP-grasp_dom_sf"/>
</dbReference>
<evidence type="ECO:0000256" key="5">
    <source>
        <dbReference type="ARBA" id="ARBA00010871"/>
    </source>
</evidence>
<evidence type="ECO:0000256" key="9">
    <source>
        <dbReference type="ARBA" id="ARBA00022723"/>
    </source>
</evidence>
<dbReference type="PROSITE" id="PS00843">
    <property type="entry name" value="DALA_DALA_LIGASE_1"/>
    <property type="match status" value="1"/>
</dbReference>
<comment type="similarity">
    <text evidence="5 18">Belongs to the D-alanine--D-alanine ligase family.</text>
</comment>
<dbReference type="SUPFAM" id="SSF52440">
    <property type="entry name" value="PreATP-grasp domain"/>
    <property type="match status" value="1"/>
</dbReference>
<comment type="cofactor">
    <cofactor evidence="20">
        <name>Mg(2+)</name>
        <dbReference type="ChEBI" id="CHEBI:18420"/>
    </cofactor>
    <cofactor evidence="20">
        <name>Mn(2+)</name>
        <dbReference type="ChEBI" id="CHEBI:29035"/>
    </cofactor>
    <text evidence="20">Binds 2 magnesium or manganese ions per subunit.</text>
</comment>
<feature type="active site" evidence="19">
    <location>
        <position position="151"/>
    </location>
</feature>
<evidence type="ECO:0000256" key="20">
    <source>
        <dbReference type="PIRSR" id="PIRSR039102-3"/>
    </source>
</evidence>
<evidence type="ECO:0000256" key="21">
    <source>
        <dbReference type="PROSITE-ProRule" id="PRU00409"/>
    </source>
</evidence>
<evidence type="ECO:0000256" key="17">
    <source>
        <dbReference type="ARBA" id="ARBA00047614"/>
    </source>
</evidence>
<comment type="cofactor">
    <cofactor evidence="1">
        <name>Mn(2+)</name>
        <dbReference type="ChEBI" id="CHEBI:29035"/>
    </cofactor>
</comment>
<dbReference type="EC" id="6.3.2.4" evidence="6 18"/>
<dbReference type="GO" id="GO:0008360">
    <property type="term" value="P:regulation of cell shape"/>
    <property type="evidence" value="ECO:0007669"/>
    <property type="project" value="UniProtKB-KW"/>
</dbReference>
<comment type="subcellular location">
    <subcellularLocation>
        <location evidence="3 18">Cytoplasm</location>
    </subcellularLocation>
</comment>
<dbReference type="RefSeq" id="WP_126751990.1">
    <property type="nucleotide sequence ID" value="NZ_JBHUMT010000013.1"/>
</dbReference>
<dbReference type="AlphaFoldDB" id="A0A432YU66"/>
<feature type="binding site" evidence="20">
    <location>
        <position position="271"/>
    </location>
    <ligand>
        <name>Mg(2+)</name>
        <dbReference type="ChEBI" id="CHEBI:18420"/>
        <label>2</label>
    </ligand>
</feature>
<evidence type="ECO:0000256" key="4">
    <source>
        <dbReference type="ARBA" id="ARBA00004752"/>
    </source>
</evidence>
<dbReference type="GO" id="GO:0046872">
    <property type="term" value="F:metal ion binding"/>
    <property type="evidence" value="ECO:0007669"/>
    <property type="project" value="UniProtKB-KW"/>
</dbReference>
<dbReference type="InterPro" id="IPR011095">
    <property type="entry name" value="Dala_Dala_lig_C"/>
</dbReference>
<dbReference type="SUPFAM" id="SSF56059">
    <property type="entry name" value="Glutathione synthetase ATP-binding domain-like"/>
    <property type="match status" value="1"/>
</dbReference>
<organism evidence="23 24">
    <name type="scientific">Idiomarina piscisalsi</name>
    <dbReference type="NCBI Taxonomy" id="1096243"/>
    <lineage>
        <taxon>Bacteria</taxon>
        <taxon>Pseudomonadati</taxon>
        <taxon>Pseudomonadota</taxon>
        <taxon>Gammaproteobacteria</taxon>
        <taxon>Alteromonadales</taxon>
        <taxon>Idiomarinaceae</taxon>
        <taxon>Idiomarina</taxon>
    </lineage>
</organism>
<keyword evidence="12 20" id="KW-0460">Magnesium</keyword>
<feature type="active site" evidence="19">
    <location>
        <position position="19"/>
    </location>
</feature>
<dbReference type="PANTHER" id="PTHR23132">
    <property type="entry name" value="D-ALANINE--D-ALANINE LIGASE"/>
    <property type="match status" value="1"/>
</dbReference>
<dbReference type="Proteomes" id="UP000288361">
    <property type="component" value="Unassembled WGS sequence"/>
</dbReference>
<reference evidence="23 24" key="1">
    <citation type="journal article" date="2011" name="Front. Microbiol.">
        <title>Genomic signatures of strain selection and enhancement in Bacillus atrophaeus var. globigii, a historical biowarfare simulant.</title>
        <authorList>
            <person name="Gibbons H.S."/>
            <person name="Broomall S.M."/>
            <person name="McNew L.A."/>
            <person name="Daligault H."/>
            <person name="Chapman C."/>
            <person name="Bruce D."/>
            <person name="Karavis M."/>
            <person name="Krepps M."/>
            <person name="McGregor P.A."/>
            <person name="Hong C."/>
            <person name="Park K.H."/>
            <person name="Akmal A."/>
            <person name="Feldman A."/>
            <person name="Lin J.S."/>
            <person name="Chang W.E."/>
            <person name="Higgs B.W."/>
            <person name="Demirev P."/>
            <person name="Lindquist J."/>
            <person name="Liem A."/>
            <person name="Fochler E."/>
            <person name="Read T.D."/>
            <person name="Tapia R."/>
            <person name="Johnson S."/>
            <person name="Bishop-Lilly K.A."/>
            <person name="Detter C."/>
            <person name="Han C."/>
            <person name="Sozhamannan S."/>
            <person name="Rosenzweig C.N."/>
            <person name="Skowronski E.W."/>
        </authorList>
    </citation>
    <scope>NUCLEOTIDE SEQUENCE [LARGE SCALE GENOMIC DNA]</scope>
    <source>
        <strain evidence="23 24">TPS4-2</strain>
    </source>
</reference>
<dbReference type="GO" id="GO:0005524">
    <property type="term" value="F:ATP binding"/>
    <property type="evidence" value="ECO:0007669"/>
    <property type="project" value="UniProtKB-UniRule"/>
</dbReference>
<keyword evidence="9 20" id="KW-0479">Metal-binding</keyword>
<dbReference type="NCBIfam" id="TIGR01205">
    <property type="entry name" value="D_ala_D_alaTIGR"/>
    <property type="match status" value="1"/>
</dbReference>
<sequence>MTPEAFGKVAVMLGGYSAEREVSLKSGMAVLKALVAKGIDAHAFDPAAHDLHELIEERYERVFIALHGRGGEDGSMQGALEVLEMPYTGSGVLGCALAMDKVRCKQIWHALQLPTAPWRVVRASELDKVDSETLLEELGGRVIVKPAREGSSIGMSIADTAERLTSALKHAVQFDEQVLVEKWIEGKEYTIALLDNKALPVIRLETPHEFYDFEAKYQANDTLYHCPSGLDNDDEVYLKNLAEDAFKAVDGKGWGRIDVMRSNDGHWYLLEANTVPGMTEKSLVPMAAKASGIDFGELVQRILAQTLEQ</sequence>
<evidence type="ECO:0000259" key="22">
    <source>
        <dbReference type="PROSITE" id="PS50975"/>
    </source>
</evidence>
<comment type="caution">
    <text evidence="23">The sequence shown here is derived from an EMBL/GenBank/DDBJ whole genome shotgun (WGS) entry which is preliminary data.</text>
</comment>
<keyword evidence="8 18" id="KW-0436">Ligase</keyword>
<evidence type="ECO:0000256" key="16">
    <source>
        <dbReference type="ARBA" id="ARBA00023316"/>
    </source>
</evidence>
<dbReference type="GO" id="GO:0071555">
    <property type="term" value="P:cell wall organization"/>
    <property type="evidence" value="ECO:0007669"/>
    <property type="project" value="UniProtKB-KW"/>
</dbReference>
<evidence type="ECO:0000256" key="11">
    <source>
        <dbReference type="ARBA" id="ARBA00022840"/>
    </source>
</evidence>
<evidence type="ECO:0000256" key="7">
    <source>
        <dbReference type="ARBA" id="ARBA00022490"/>
    </source>
</evidence>
<dbReference type="PANTHER" id="PTHR23132:SF23">
    <property type="entry name" value="D-ALANINE--D-ALANINE LIGASE B"/>
    <property type="match status" value="1"/>
</dbReference>
<dbReference type="InterPro" id="IPR000291">
    <property type="entry name" value="D-Ala_lig_Van_CS"/>
</dbReference>
<dbReference type="PROSITE" id="PS00844">
    <property type="entry name" value="DALA_DALA_LIGASE_2"/>
    <property type="match status" value="1"/>
</dbReference>
<gene>
    <name evidence="18" type="primary">ddl</name>
    <name evidence="23" type="ORF">CWI73_06205</name>
</gene>
<evidence type="ECO:0000256" key="12">
    <source>
        <dbReference type="ARBA" id="ARBA00022842"/>
    </source>
</evidence>
<dbReference type="InterPro" id="IPR011127">
    <property type="entry name" value="Dala_Dala_lig_N"/>
</dbReference>
<evidence type="ECO:0000313" key="24">
    <source>
        <dbReference type="Proteomes" id="UP000288361"/>
    </source>
</evidence>
<dbReference type="PROSITE" id="PS50975">
    <property type="entry name" value="ATP_GRASP"/>
    <property type="match status" value="1"/>
</dbReference>
<keyword evidence="16 18" id="KW-0961">Cell wall biogenesis/degradation</keyword>
<dbReference type="HAMAP" id="MF_00047">
    <property type="entry name" value="Dala_Dala_lig"/>
    <property type="match status" value="1"/>
</dbReference>
<evidence type="ECO:0000313" key="23">
    <source>
        <dbReference type="EMBL" id="RUO66866.1"/>
    </source>
</evidence>
<dbReference type="FunFam" id="3.40.50.20:FF:000013">
    <property type="entry name" value="D-alanine--D-alanine ligase"/>
    <property type="match status" value="1"/>
</dbReference>
<evidence type="ECO:0000256" key="2">
    <source>
        <dbReference type="ARBA" id="ARBA00003921"/>
    </source>
</evidence>
<feature type="binding site" evidence="20">
    <location>
        <position position="273"/>
    </location>
    <ligand>
        <name>Mg(2+)</name>
        <dbReference type="ChEBI" id="CHEBI:18420"/>
        <label>2</label>
    </ligand>
</feature>
<comment type="pathway">
    <text evidence="4 18">Cell wall biogenesis; peptidoglycan biosynthesis.</text>
</comment>
<evidence type="ECO:0000256" key="19">
    <source>
        <dbReference type="PIRSR" id="PIRSR039102-1"/>
    </source>
</evidence>
<evidence type="ECO:0000256" key="8">
    <source>
        <dbReference type="ARBA" id="ARBA00022598"/>
    </source>
</evidence>
<dbReference type="Gene3D" id="3.30.1490.20">
    <property type="entry name" value="ATP-grasp fold, A domain"/>
    <property type="match status" value="1"/>
</dbReference>
<dbReference type="FunFam" id="3.30.470.20:FF:000008">
    <property type="entry name" value="D-alanine--D-alanine ligase"/>
    <property type="match status" value="1"/>
</dbReference>
<feature type="binding site" evidence="20">
    <location>
        <position position="271"/>
    </location>
    <ligand>
        <name>Mg(2+)</name>
        <dbReference type="ChEBI" id="CHEBI:18420"/>
        <label>1</label>
    </ligand>
</feature>
<dbReference type="GO" id="GO:0009252">
    <property type="term" value="P:peptidoglycan biosynthetic process"/>
    <property type="evidence" value="ECO:0007669"/>
    <property type="project" value="UniProtKB-UniRule"/>
</dbReference>
<dbReference type="Gene3D" id="3.30.470.20">
    <property type="entry name" value="ATP-grasp fold, B domain"/>
    <property type="match status" value="1"/>
</dbReference>
<dbReference type="Pfam" id="PF01820">
    <property type="entry name" value="Dala_Dala_lig_N"/>
    <property type="match status" value="1"/>
</dbReference>
<keyword evidence="14 18" id="KW-0573">Peptidoglycan synthesis</keyword>
<evidence type="ECO:0000256" key="10">
    <source>
        <dbReference type="ARBA" id="ARBA00022741"/>
    </source>
</evidence>
<dbReference type="UniPathway" id="UPA00219"/>
<dbReference type="GO" id="GO:0008716">
    <property type="term" value="F:D-alanine-D-alanine ligase activity"/>
    <property type="evidence" value="ECO:0007669"/>
    <property type="project" value="UniProtKB-UniRule"/>
</dbReference>
<feature type="domain" description="ATP-grasp" evidence="22">
    <location>
        <begin position="105"/>
        <end position="304"/>
    </location>
</feature>
<evidence type="ECO:0000256" key="18">
    <source>
        <dbReference type="HAMAP-Rule" id="MF_00047"/>
    </source>
</evidence>
<evidence type="ECO:0000256" key="13">
    <source>
        <dbReference type="ARBA" id="ARBA00022960"/>
    </source>
</evidence>
<keyword evidence="13 18" id="KW-0133">Cell shape</keyword>
<evidence type="ECO:0000256" key="1">
    <source>
        <dbReference type="ARBA" id="ARBA00001936"/>
    </source>
</evidence>
<evidence type="ECO:0000256" key="15">
    <source>
        <dbReference type="ARBA" id="ARBA00023211"/>
    </source>
</evidence>
<dbReference type="Gene3D" id="3.40.50.20">
    <property type="match status" value="1"/>
</dbReference>
<protein>
    <recommendedName>
        <fullName evidence="6 18">D-alanine--D-alanine ligase</fullName>
        <ecNumber evidence="6 18">6.3.2.4</ecNumber>
    </recommendedName>
    <alternativeName>
        <fullName evidence="18">D-Ala-D-Ala ligase</fullName>
    </alternativeName>
    <alternativeName>
        <fullName evidence="18">D-alanylalanine synthetase</fullName>
    </alternativeName>
</protein>
<dbReference type="InterPro" id="IPR013815">
    <property type="entry name" value="ATP_grasp_subdomain_1"/>
</dbReference>
<proteinExistence type="inferred from homology"/>
<name>A0A432YU66_9GAMM</name>
<dbReference type="Pfam" id="PF07478">
    <property type="entry name" value="Dala_Dala_lig_C"/>
    <property type="match status" value="1"/>
</dbReference>
<evidence type="ECO:0000256" key="14">
    <source>
        <dbReference type="ARBA" id="ARBA00022984"/>
    </source>
</evidence>
<accession>A0A432YU66</accession>
<evidence type="ECO:0000256" key="6">
    <source>
        <dbReference type="ARBA" id="ARBA00012216"/>
    </source>
</evidence>
<dbReference type="NCBIfam" id="NF002378">
    <property type="entry name" value="PRK01372.1"/>
    <property type="match status" value="1"/>
</dbReference>
<keyword evidence="11 21" id="KW-0067">ATP-binding</keyword>